<dbReference type="RefSeq" id="WP_394842900.1">
    <property type="nucleotide sequence ID" value="NZ_CP089982.1"/>
</dbReference>
<dbReference type="InterPro" id="IPR025877">
    <property type="entry name" value="MobA-like_NTP_Trfase"/>
</dbReference>
<accession>A0ABZ2K0L1</accession>
<evidence type="ECO:0000256" key="1">
    <source>
        <dbReference type="ARBA" id="ARBA00022679"/>
    </source>
</evidence>
<organism evidence="3 4">
    <name type="scientific">Pendulispora brunnea</name>
    <dbReference type="NCBI Taxonomy" id="2905690"/>
    <lineage>
        <taxon>Bacteria</taxon>
        <taxon>Pseudomonadati</taxon>
        <taxon>Myxococcota</taxon>
        <taxon>Myxococcia</taxon>
        <taxon>Myxococcales</taxon>
        <taxon>Sorangiineae</taxon>
        <taxon>Pendulisporaceae</taxon>
        <taxon>Pendulispora</taxon>
    </lineage>
</organism>
<dbReference type="SUPFAM" id="SSF53448">
    <property type="entry name" value="Nucleotide-diphospho-sugar transferases"/>
    <property type="match status" value="1"/>
</dbReference>
<dbReference type="InterPro" id="IPR029044">
    <property type="entry name" value="Nucleotide-diphossugar_trans"/>
</dbReference>
<gene>
    <name evidence="3" type="ORF">LZC95_38240</name>
</gene>
<protein>
    <submittedName>
        <fullName evidence="3">NTP transferase domain-containing protein</fullName>
    </submittedName>
</protein>
<evidence type="ECO:0000313" key="4">
    <source>
        <dbReference type="Proteomes" id="UP001379533"/>
    </source>
</evidence>
<proteinExistence type="predicted"/>
<keyword evidence="4" id="KW-1185">Reference proteome</keyword>
<name>A0ABZ2K0L1_9BACT</name>
<dbReference type="PANTHER" id="PTHR19136">
    <property type="entry name" value="MOLYBDENUM COFACTOR GUANYLYLTRANSFERASE"/>
    <property type="match status" value="1"/>
</dbReference>
<dbReference type="EMBL" id="CP089982">
    <property type="protein sequence ID" value="WXA92283.1"/>
    <property type="molecule type" value="Genomic_DNA"/>
</dbReference>
<dbReference type="Gene3D" id="3.90.550.10">
    <property type="entry name" value="Spore Coat Polysaccharide Biosynthesis Protein SpsA, Chain A"/>
    <property type="match status" value="1"/>
</dbReference>
<feature type="domain" description="MobA-like NTP transferase" evidence="2">
    <location>
        <begin position="11"/>
        <end position="162"/>
    </location>
</feature>
<dbReference type="GO" id="GO:0016740">
    <property type="term" value="F:transferase activity"/>
    <property type="evidence" value="ECO:0007669"/>
    <property type="project" value="UniProtKB-KW"/>
</dbReference>
<keyword evidence="1 3" id="KW-0808">Transferase</keyword>
<evidence type="ECO:0000313" key="3">
    <source>
        <dbReference type="EMBL" id="WXA92283.1"/>
    </source>
</evidence>
<reference evidence="3 4" key="1">
    <citation type="submission" date="2021-12" db="EMBL/GenBank/DDBJ databases">
        <title>Discovery of the Pendulisporaceae a myxobacterial family with distinct sporulation behavior and unique specialized metabolism.</title>
        <authorList>
            <person name="Garcia R."/>
            <person name="Popoff A."/>
            <person name="Bader C.D."/>
            <person name="Loehr J."/>
            <person name="Walesch S."/>
            <person name="Walt C."/>
            <person name="Boldt J."/>
            <person name="Bunk B."/>
            <person name="Haeckl F.J.F.P.J."/>
            <person name="Gunesch A.P."/>
            <person name="Birkelbach J."/>
            <person name="Nuebel U."/>
            <person name="Pietschmann T."/>
            <person name="Bach T."/>
            <person name="Mueller R."/>
        </authorList>
    </citation>
    <scope>NUCLEOTIDE SEQUENCE [LARGE SCALE GENOMIC DNA]</scope>
    <source>
        <strain evidence="3 4">MSr12523</strain>
    </source>
</reference>
<dbReference type="Pfam" id="PF12804">
    <property type="entry name" value="NTP_transf_3"/>
    <property type="match status" value="1"/>
</dbReference>
<sequence length="198" mass="20895">MTATSGALLGIFVGGAARRMNGYPKGLLATSAGGTSIVKHLVRLGNEMGMAPVFVGDAAVYAEEAPGVVALADAPANIGPLGGLAALFAHAREGHVIAVACDMPFVTRDVLERLRAHPSEAAVLAARRTAEGPFEPFLARYDVHRAGAALAVCLRDGARSFQRLFASCDVTEWSLSEEERAAWNDWDAPDDVPEWARP</sequence>
<dbReference type="PANTHER" id="PTHR19136:SF81">
    <property type="entry name" value="MOLYBDENUM COFACTOR GUANYLYLTRANSFERASE"/>
    <property type="match status" value="1"/>
</dbReference>
<dbReference type="Proteomes" id="UP001379533">
    <property type="component" value="Chromosome"/>
</dbReference>
<evidence type="ECO:0000259" key="2">
    <source>
        <dbReference type="Pfam" id="PF12804"/>
    </source>
</evidence>